<keyword evidence="3 7" id="KW-0812">Transmembrane</keyword>
<keyword evidence="10" id="KW-1185">Reference proteome</keyword>
<feature type="domain" description="Phosphatidic acid phosphatase type 2/haloperoxidase" evidence="8">
    <location>
        <begin position="51"/>
        <end position="159"/>
    </location>
</feature>
<dbReference type="InterPro" id="IPR000326">
    <property type="entry name" value="PAP2/HPO"/>
</dbReference>
<organism evidence="9 10">
    <name type="scientific">Filifactor villosus</name>
    <dbReference type="NCBI Taxonomy" id="29374"/>
    <lineage>
        <taxon>Bacteria</taxon>
        <taxon>Bacillati</taxon>
        <taxon>Bacillota</taxon>
        <taxon>Clostridia</taxon>
        <taxon>Peptostreptococcales</taxon>
        <taxon>Filifactoraceae</taxon>
        <taxon>Filifactor</taxon>
    </lineage>
</organism>
<evidence type="ECO:0000313" key="10">
    <source>
        <dbReference type="Proteomes" id="UP001595916"/>
    </source>
</evidence>
<feature type="transmembrane region" description="Helical" evidence="7">
    <location>
        <begin position="93"/>
        <end position="113"/>
    </location>
</feature>
<protein>
    <submittedName>
        <fullName evidence="9">Phosphatase PAP2 family protein</fullName>
    </submittedName>
</protein>
<dbReference type="RefSeq" id="WP_379789351.1">
    <property type="nucleotide sequence ID" value="NZ_JBHSHL010000060.1"/>
</dbReference>
<dbReference type="Gene3D" id="1.20.144.10">
    <property type="entry name" value="Phosphatidic acid phosphatase type 2/haloperoxidase"/>
    <property type="match status" value="2"/>
</dbReference>
<dbReference type="Pfam" id="PF01569">
    <property type="entry name" value="PAP2"/>
    <property type="match status" value="1"/>
</dbReference>
<proteinExistence type="predicted"/>
<keyword evidence="2" id="KW-1003">Cell membrane</keyword>
<evidence type="ECO:0000256" key="3">
    <source>
        <dbReference type="ARBA" id="ARBA00022692"/>
    </source>
</evidence>
<dbReference type="SUPFAM" id="SSF48317">
    <property type="entry name" value="Acid phosphatase/Vanadium-dependent haloperoxidase"/>
    <property type="match status" value="1"/>
</dbReference>
<evidence type="ECO:0000256" key="2">
    <source>
        <dbReference type="ARBA" id="ARBA00022475"/>
    </source>
</evidence>
<feature type="transmembrane region" description="Helical" evidence="7">
    <location>
        <begin position="50"/>
        <end position="73"/>
    </location>
</feature>
<comment type="subcellular location">
    <subcellularLocation>
        <location evidence="1">Cell membrane</location>
        <topology evidence="1">Multi-pass membrane protein</topology>
    </subcellularLocation>
</comment>
<evidence type="ECO:0000256" key="7">
    <source>
        <dbReference type="SAM" id="Phobius"/>
    </source>
</evidence>
<keyword evidence="4" id="KW-0378">Hydrolase</keyword>
<dbReference type="InterPro" id="IPR036938">
    <property type="entry name" value="PAP2/HPO_sf"/>
</dbReference>
<evidence type="ECO:0000256" key="5">
    <source>
        <dbReference type="ARBA" id="ARBA00022989"/>
    </source>
</evidence>
<reference evidence="10" key="1">
    <citation type="journal article" date="2019" name="Int. J. Syst. Evol. Microbiol.">
        <title>The Global Catalogue of Microorganisms (GCM) 10K type strain sequencing project: providing services to taxonomists for standard genome sequencing and annotation.</title>
        <authorList>
            <consortium name="The Broad Institute Genomics Platform"/>
            <consortium name="The Broad Institute Genome Sequencing Center for Infectious Disease"/>
            <person name="Wu L."/>
            <person name="Ma J."/>
        </authorList>
    </citation>
    <scope>NUCLEOTIDE SEQUENCE [LARGE SCALE GENOMIC DNA]</scope>
    <source>
        <strain evidence="10">CCUG 46385</strain>
    </source>
</reference>
<dbReference type="EMBL" id="JBHSHL010000060">
    <property type="protein sequence ID" value="MFC4805705.1"/>
    <property type="molecule type" value="Genomic_DNA"/>
</dbReference>
<keyword evidence="5 7" id="KW-1133">Transmembrane helix</keyword>
<accession>A0ABV9QN07</accession>
<evidence type="ECO:0000313" key="9">
    <source>
        <dbReference type="EMBL" id="MFC4805705.1"/>
    </source>
</evidence>
<dbReference type="PANTHER" id="PTHR14969:SF62">
    <property type="entry name" value="DECAPRENYLPHOSPHORYL-5-PHOSPHORIBOSE PHOSPHATASE RV3807C-RELATED"/>
    <property type="match status" value="1"/>
</dbReference>
<name>A0ABV9QN07_9FIRM</name>
<feature type="transmembrane region" description="Helical" evidence="7">
    <location>
        <begin position="118"/>
        <end position="138"/>
    </location>
</feature>
<comment type="caution">
    <text evidence="9">The sequence shown here is derived from an EMBL/GenBank/DDBJ whole genome shotgun (WGS) entry which is preliminary data.</text>
</comment>
<gene>
    <name evidence="9" type="ORF">ACFO4R_11685</name>
</gene>
<evidence type="ECO:0000259" key="8">
    <source>
        <dbReference type="SMART" id="SM00014"/>
    </source>
</evidence>
<dbReference type="PANTHER" id="PTHR14969">
    <property type="entry name" value="SPHINGOSINE-1-PHOSPHATE PHOSPHOHYDROLASE"/>
    <property type="match status" value="1"/>
</dbReference>
<feature type="transmembrane region" description="Helical" evidence="7">
    <location>
        <begin position="144"/>
        <end position="162"/>
    </location>
</feature>
<dbReference type="Proteomes" id="UP001595916">
    <property type="component" value="Unassembled WGS sequence"/>
</dbReference>
<evidence type="ECO:0000256" key="6">
    <source>
        <dbReference type="ARBA" id="ARBA00023136"/>
    </source>
</evidence>
<evidence type="ECO:0000256" key="1">
    <source>
        <dbReference type="ARBA" id="ARBA00004651"/>
    </source>
</evidence>
<dbReference type="CDD" id="cd03392">
    <property type="entry name" value="PAP2_like_2"/>
    <property type="match status" value="1"/>
</dbReference>
<feature type="transmembrane region" description="Helical" evidence="7">
    <location>
        <begin position="20"/>
        <end position="43"/>
    </location>
</feature>
<evidence type="ECO:0000256" key="4">
    <source>
        <dbReference type="ARBA" id="ARBA00022801"/>
    </source>
</evidence>
<keyword evidence="6 7" id="KW-0472">Membrane</keyword>
<sequence>MDIAFFEWMGTIHSQWLTPWMIALSTMNNKGVVWIILCLLLFVPKSTRRFAIVLGAGLIVVTILGEGLIKHLVMRPRPFITFNKEILINHPRGYSFPSGHTASSMTVLGIFYLRMRKYLLPIALLAVGISFSRLYLQVHYLTDVLAGTLLGFVVAYSVDAYFKKVWKE</sequence>
<dbReference type="SMART" id="SM00014">
    <property type="entry name" value="acidPPc"/>
    <property type="match status" value="1"/>
</dbReference>